<keyword evidence="8" id="KW-1185">Reference proteome</keyword>
<keyword evidence="4 5" id="KW-0349">Heme</keyword>
<evidence type="ECO:0000256" key="5">
    <source>
        <dbReference type="RuleBase" id="RU000461"/>
    </source>
</evidence>
<reference evidence="7" key="3">
    <citation type="submission" date="2015-06" db="UniProtKB">
        <authorList>
            <consortium name="EnsemblMetazoa"/>
        </authorList>
    </citation>
    <scope>IDENTIFICATION</scope>
</reference>
<dbReference type="GO" id="GO:0006082">
    <property type="term" value="P:organic acid metabolic process"/>
    <property type="evidence" value="ECO:0000318"/>
    <property type="project" value="GO_Central"/>
</dbReference>
<dbReference type="HOGENOM" id="CLU_001570_22_0_1"/>
<reference evidence="6 8" key="2">
    <citation type="journal article" date="2013" name="Nature">
        <title>Insights into bilaterian evolution from three spiralian genomes.</title>
        <authorList>
            <person name="Simakov O."/>
            <person name="Marletaz F."/>
            <person name="Cho S.J."/>
            <person name="Edsinger-Gonzales E."/>
            <person name="Havlak P."/>
            <person name="Hellsten U."/>
            <person name="Kuo D.H."/>
            <person name="Larsson T."/>
            <person name="Lv J."/>
            <person name="Arendt D."/>
            <person name="Savage R."/>
            <person name="Osoegawa K."/>
            <person name="de Jong P."/>
            <person name="Grimwood J."/>
            <person name="Chapman J.A."/>
            <person name="Shapiro H."/>
            <person name="Aerts A."/>
            <person name="Otillar R.P."/>
            <person name="Terry A.Y."/>
            <person name="Boore J.L."/>
            <person name="Grigoriev I.V."/>
            <person name="Lindberg D.R."/>
            <person name="Seaver E.C."/>
            <person name="Weisblat D.A."/>
            <person name="Putnam N.H."/>
            <person name="Rokhsar D.S."/>
        </authorList>
    </citation>
    <scope>NUCLEOTIDE SEQUENCE</scope>
</reference>
<dbReference type="InterPro" id="IPR050182">
    <property type="entry name" value="Cytochrome_P450_fam2"/>
</dbReference>
<evidence type="ECO:0000256" key="4">
    <source>
        <dbReference type="PIRSR" id="PIRSR602401-1"/>
    </source>
</evidence>
<dbReference type="AlphaFoldDB" id="T1EJ27"/>
<dbReference type="InterPro" id="IPR001128">
    <property type="entry name" value="Cyt_P450"/>
</dbReference>
<dbReference type="PROSITE" id="PS00086">
    <property type="entry name" value="CYTOCHROME_P450"/>
    <property type="match status" value="1"/>
</dbReference>
<accession>T1EJ27</accession>
<dbReference type="GeneID" id="20196577"/>
<dbReference type="GO" id="GO:0005737">
    <property type="term" value="C:cytoplasm"/>
    <property type="evidence" value="ECO:0000318"/>
    <property type="project" value="GO_Central"/>
</dbReference>
<evidence type="ECO:0000256" key="1">
    <source>
        <dbReference type="ARBA" id="ARBA00010617"/>
    </source>
</evidence>
<dbReference type="RefSeq" id="XP_009018817.1">
    <property type="nucleotide sequence ID" value="XM_009020569.1"/>
</dbReference>
<reference evidence="8" key="1">
    <citation type="submission" date="2012-12" db="EMBL/GenBank/DDBJ databases">
        <authorList>
            <person name="Hellsten U."/>
            <person name="Grimwood J."/>
            <person name="Chapman J.A."/>
            <person name="Shapiro H."/>
            <person name="Aerts A."/>
            <person name="Otillar R.P."/>
            <person name="Terry A.Y."/>
            <person name="Boore J.L."/>
            <person name="Simakov O."/>
            <person name="Marletaz F."/>
            <person name="Cho S.-J."/>
            <person name="Edsinger-Gonzales E."/>
            <person name="Havlak P."/>
            <person name="Kuo D.-H."/>
            <person name="Larsson T."/>
            <person name="Lv J."/>
            <person name="Arendt D."/>
            <person name="Savage R."/>
            <person name="Osoegawa K."/>
            <person name="de Jong P."/>
            <person name="Lindberg D.R."/>
            <person name="Seaver E.C."/>
            <person name="Weisblat D.A."/>
            <person name="Putnam N.H."/>
            <person name="Grigoriev I.V."/>
            <person name="Rokhsar D.S."/>
        </authorList>
    </citation>
    <scope>NUCLEOTIDE SEQUENCE</scope>
</reference>
<dbReference type="PRINTS" id="PR00385">
    <property type="entry name" value="P450"/>
</dbReference>
<keyword evidence="2 4" id="KW-0479">Metal-binding</keyword>
<dbReference type="FunCoup" id="T1EJ27">
    <property type="interactions" value="122"/>
</dbReference>
<evidence type="ECO:0000256" key="3">
    <source>
        <dbReference type="ARBA" id="ARBA00023004"/>
    </source>
</evidence>
<dbReference type="InterPro" id="IPR002401">
    <property type="entry name" value="Cyt_P450_E_grp-I"/>
</dbReference>
<dbReference type="PRINTS" id="PR00463">
    <property type="entry name" value="EP450I"/>
</dbReference>
<sequence length="422" mass="48569">LMEKSKSLGNVFAFYMGNRYVVVLNGRKVLHEALVKHSISFSSRPKFYLHKYINKKLTGIIEHPYDKHFKIHHRICLNILKHFGFGRGVMEARIKVEVEDLIKRVKIKNGEAFNPLFEITAAVSNVICSIIFGKRWSKEDPKFQKGLELINSILLSSIDSMLINFFPIIRFLPSYKKSLNQLLDTFDKWDKYLENVINEAVTNDTENSQKDLFDKDQFTNTIRDLFIAGTETTATTLSWLIILMANNPDVQQKVQEELDRVVGLKRFPCLEDKTNLPITEATILEVMRFKTLVPLALPHLTTKETIIDGVLIPSNVMVMPNIYSAHMNSDDWDEPEKFKIERFLNEDQTQVINRDLIIPFSLGKRSCLGEILAKQELFLFTTALLQKFKMLPVEGETEIIVEETVGVTTSPSHFEARLVSRN</sequence>
<comment type="similarity">
    <text evidence="1 5">Belongs to the cytochrome P450 family.</text>
</comment>
<dbReference type="InParanoid" id="T1EJ27"/>
<dbReference type="FunFam" id="1.10.630.10:FF:000101">
    <property type="entry name" value="Uncharacterized protein"/>
    <property type="match status" value="1"/>
</dbReference>
<dbReference type="eggNOG" id="KOG0156">
    <property type="taxonomic scope" value="Eukaryota"/>
</dbReference>
<dbReference type="KEGG" id="hro:HELRODRAFT_141144"/>
<evidence type="ECO:0000313" key="7">
    <source>
        <dbReference type="EnsemblMetazoa" id="HelroP141144"/>
    </source>
</evidence>
<dbReference type="SUPFAM" id="SSF48264">
    <property type="entry name" value="Cytochrome P450"/>
    <property type="match status" value="1"/>
</dbReference>
<dbReference type="Pfam" id="PF00067">
    <property type="entry name" value="p450"/>
    <property type="match status" value="1"/>
</dbReference>
<dbReference type="GO" id="GO:0016712">
    <property type="term" value="F:oxidoreductase activity, acting on paired donors, with incorporation or reduction of molecular oxygen, reduced flavin or flavoprotein as one donor, and incorporation of one atom of oxygen"/>
    <property type="evidence" value="ECO:0000318"/>
    <property type="project" value="GO_Central"/>
</dbReference>
<dbReference type="STRING" id="6412.T1EJ27"/>
<dbReference type="GO" id="GO:0008202">
    <property type="term" value="P:steroid metabolic process"/>
    <property type="evidence" value="ECO:0000318"/>
    <property type="project" value="GO_Central"/>
</dbReference>
<dbReference type="PANTHER" id="PTHR24300:SF403">
    <property type="entry name" value="CYTOCHROME P450 306A1"/>
    <property type="match status" value="1"/>
</dbReference>
<dbReference type="InterPro" id="IPR036396">
    <property type="entry name" value="Cyt_P450_sf"/>
</dbReference>
<dbReference type="InterPro" id="IPR017972">
    <property type="entry name" value="Cyt_P450_CS"/>
</dbReference>
<gene>
    <name evidence="7" type="primary">20196577</name>
    <name evidence="6" type="ORF">HELRODRAFT_141144</name>
</gene>
<dbReference type="CTD" id="20196577"/>
<dbReference type="EnsemblMetazoa" id="HelroT141144">
    <property type="protein sequence ID" value="HelroP141144"/>
    <property type="gene ID" value="HelroG141144"/>
</dbReference>
<keyword evidence="5" id="KW-0503">Monooxygenase</keyword>
<dbReference type="GO" id="GO:0020037">
    <property type="term" value="F:heme binding"/>
    <property type="evidence" value="ECO:0000318"/>
    <property type="project" value="GO_Central"/>
</dbReference>
<dbReference type="GO" id="GO:0006805">
    <property type="term" value="P:xenobiotic metabolic process"/>
    <property type="evidence" value="ECO:0000318"/>
    <property type="project" value="GO_Central"/>
</dbReference>
<feature type="binding site" description="axial binding residue" evidence="4">
    <location>
        <position position="367"/>
    </location>
    <ligand>
        <name>heme</name>
        <dbReference type="ChEBI" id="CHEBI:30413"/>
    </ligand>
    <ligandPart>
        <name>Fe</name>
        <dbReference type="ChEBI" id="CHEBI:18248"/>
    </ligandPart>
</feature>
<organism evidence="7 8">
    <name type="scientific">Helobdella robusta</name>
    <name type="common">Californian leech</name>
    <dbReference type="NCBI Taxonomy" id="6412"/>
    <lineage>
        <taxon>Eukaryota</taxon>
        <taxon>Metazoa</taxon>
        <taxon>Spiralia</taxon>
        <taxon>Lophotrochozoa</taxon>
        <taxon>Annelida</taxon>
        <taxon>Clitellata</taxon>
        <taxon>Hirudinea</taxon>
        <taxon>Rhynchobdellida</taxon>
        <taxon>Glossiphoniidae</taxon>
        <taxon>Helobdella</taxon>
    </lineage>
</organism>
<evidence type="ECO:0000313" key="8">
    <source>
        <dbReference type="Proteomes" id="UP000015101"/>
    </source>
</evidence>
<dbReference type="Gene3D" id="1.10.630.10">
    <property type="entry name" value="Cytochrome P450"/>
    <property type="match status" value="1"/>
</dbReference>
<evidence type="ECO:0000256" key="2">
    <source>
        <dbReference type="ARBA" id="ARBA00022723"/>
    </source>
</evidence>
<dbReference type="OrthoDB" id="1055148at2759"/>
<proteinExistence type="inferred from homology"/>
<keyword evidence="5" id="KW-0560">Oxidoreductase</keyword>
<dbReference type="PANTHER" id="PTHR24300">
    <property type="entry name" value="CYTOCHROME P450 508A4-RELATED"/>
    <property type="match status" value="1"/>
</dbReference>
<dbReference type="EMBL" id="AMQM01004785">
    <property type="status" value="NOT_ANNOTATED_CDS"/>
    <property type="molecule type" value="Genomic_DNA"/>
</dbReference>
<dbReference type="Proteomes" id="UP000015101">
    <property type="component" value="Unassembled WGS sequence"/>
</dbReference>
<protein>
    <recommendedName>
        <fullName evidence="9">Cytochrome P450</fullName>
    </recommendedName>
</protein>
<dbReference type="GO" id="GO:0005506">
    <property type="term" value="F:iron ion binding"/>
    <property type="evidence" value="ECO:0007669"/>
    <property type="project" value="InterPro"/>
</dbReference>
<dbReference type="EMBL" id="KB096676">
    <property type="protein sequence ID" value="ESO03124.1"/>
    <property type="molecule type" value="Genomic_DNA"/>
</dbReference>
<dbReference type="GO" id="GO:0008395">
    <property type="term" value="F:steroid hydroxylase activity"/>
    <property type="evidence" value="ECO:0000318"/>
    <property type="project" value="GO_Central"/>
</dbReference>
<comment type="cofactor">
    <cofactor evidence="4">
        <name>heme</name>
        <dbReference type="ChEBI" id="CHEBI:30413"/>
    </cofactor>
</comment>
<keyword evidence="3 4" id="KW-0408">Iron</keyword>
<evidence type="ECO:0008006" key="9">
    <source>
        <dbReference type="Google" id="ProtNLM"/>
    </source>
</evidence>
<name>T1EJ27_HELRO</name>
<evidence type="ECO:0000313" key="6">
    <source>
        <dbReference type="EMBL" id="ESO03124.1"/>
    </source>
</evidence>